<dbReference type="CDD" id="cd04179">
    <property type="entry name" value="DPM_DPG-synthase_like"/>
    <property type="match status" value="1"/>
</dbReference>
<dbReference type="Proteomes" id="UP000308037">
    <property type="component" value="Unassembled WGS sequence"/>
</dbReference>
<dbReference type="InterPro" id="IPR050256">
    <property type="entry name" value="Glycosyltransferase_2"/>
</dbReference>
<dbReference type="SUPFAM" id="SSF53448">
    <property type="entry name" value="Nucleotide-diphospho-sugar transferases"/>
    <property type="match status" value="1"/>
</dbReference>
<evidence type="ECO:0000313" key="3">
    <source>
        <dbReference type="EMBL" id="TKR26137.1"/>
    </source>
</evidence>
<keyword evidence="1" id="KW-0472">Membrane</keyword>
<dbReference type="Pfam" id="PF00535">
    <property type="entry name" value="Glycos_transf_2"/>
    <property type="match status" value="1"/>
</dbReference>
<keyword evidence="4" id="KW-1185">Reference proteome</keyword>
<evidence type="ECO:0000313" key="4">
    <source>
        <dbReference type="Proteomes" id="UP000308037"/>
    </source>
</evidence>
<dbReference type="AlphaFoldDB" id="A0A4U5JEN1"/>
<dbReference type="PANTHER" id="PTHR48090:SF7">
    <property type="entry name" value="RFBJ PROTEIN"/>
    <property type="match status" value="1"/>
</dbReference>
<feature type="domain" description="Glycosyltransferase 2-like" evidence="2">
    <location>
        <begin position="58"/>
        <end position="219"/>
    </location>
</feature>
<proteinExistence type="predicted"/>
<dbReference type="PANTHER" id="PTHR48090">
    <property type="entry name" value="UNDECAPRENYL-PHOSPHATE 4-DEOXY-4-FORMAMIDO-L-ARABINOSE TRANSFERASE-RELATED"/>
    <property type="match status" value="1"/>
</dbReference>
<keyword evidence="1" id="KW-1133">Transmembrane helix</keyword>
<dbReference type="InterPro" id="IPR029044">
    <property type="entry name" value="Nucleotide-diphossugar_trans"/>
</dbReference>
<dbReference type="EMBL" id="QKNX01000002">
    <property type="protein sequence ID" value="TKR26137.1"/>
    <property type="molecule type" value="Genomic_DNA"/>
</dbReference>
<sequence length="345" mass="37350">MTRRIPRRDRRLMARMDDPSIGHARRPFEYERDHRARRGSSAAVRAVDSRRSTGIVMVGIPAYNEAEMIADVVTAAARYADEVVVVDDGSEDETVERARDAGATVVAHSSNRGYGATLRTIFERARETGSEQLVILDGDGQHDPDDIPKLLDVQRANGAEIVVGSRFVGDSETSLPAYRRLGLLVINALTNAGIWLRYSTTTAADTQSGFRAYRRDAIETFARSGEIGEGMGASLDILFRAAREGFEVEEVSTIIEYDIDEPSSHHPITHGLALLKAIFAELFSTRSIRFLAGALVGLLAFASAAAVFGLGGTTQAVGLAAGGLIVATWLAYPNAPRSVLKFANR</sequence>
<dbReference type="InterPro" id="IPR001173">
    <property type="entry name" value="Glyco_trans_2-like"/>
</dbReference>
<protein>
    <submittedName>
        <fullName evidence="3">Glycosyltransferase family 2 protein</fullName>
    </submittedName>
</protein>
<dbReference type="GO" id="GO:0016740">
    <property type="term" value="F:transferase activity"/>
    <property type="evidence" value="ECO:0007669"/>
    <property type="project" value="UniProtKB-KW"/>
</dbReference>
<evidence type="ECO:0000259" key="2">
    <source>
        <dbReference type="Pfam" id="PF00535"/>
    </source>
</evidence>
<accession>A0A4U5JEN1</accession>
<name>A0A4U5JEN1_9EURY</name>
<keyword evidence="1" id="KW-0812">Transmembrane</keyword>
<comment type="caution">
    <text evidence="3">The sequence shown here is derived from an EMBL/GenBank/DDBJ whole genome shotgun (WGS) entry which is preliminary data.</text>
</comment>
<keyword evidence="3" id="KW-0808">Transferase</keyword>
<reference evidence="3 4" key="1">
    <citation type="submission" date="2019-04" db="EMBL/GenBank/DDBJ databases">
        <title>Natronomonas sp. F20-122 a newhaloarchaeon isolated from a saline saltern of Isla Bacuta, Huelva, Spain.</title>
        <authorList>
            <person name="Duran-Viseras A."/>
            <person name="Sanchez-Porro C."/>
            <person name="Ventosa A."/>
        </authorList>
    </citation>
    <scope>NUCLEOTIDE SEQUENCE [LARGE SCALE GENOMIC DNA]</scope>
    <source>
        <strain evidence="3 4">F20-122</strain>
    </source>
</reference>
<evidence type="ECO:0000256" key="1">
    <source>
        <dbReference type="SAM" id="Phobius"/>
    </source>
</evidence>
<organism evidence="3 4">
    <name type="scientific">Natronomonas salsuginis</name>
    <dbReference type="NCBI Taxonomy" id="2217661"/>
    <lineage>
        <taxon>Archaea</taxon>
        <taxon>Methanobacteriati</taxon>
        <taxon>Methanobacteriota</taxon>
        <taxon>Stenosarchaea group</taxon>
        <taxon>Halobacteria</taxon>
        <taxon>Halobacteriales</taxon>
        <taxon>Natronomonadaceae</taxon>
        <taxon>Natronomonas</taxon>
    </lineage>
</organism>
<feature type="transmembrane region" description="Helical" evidence="1">
    <location>
        <begin position="290"/>
        <end position="310"/>
    </location>
</feature>
<dbReference type="Gene3D" id="3.90.550.10">
    <property type="entry name" value="Spore Coat Polysaccharide Biosynthesis Protein SpsA, Chain A"/>
    <property type="match status" value="1"/>
</dbReference>
<gene>
    <name evidence="3" type="ORF">DM868_06485</name>
</gene>
<feature type="transmembrane region" description="Helical" evidence="1">
    <location>
        <begin position="316"/>
        <end position="335"/>
    </location>
</feature>